<accession>Q5Z9S0</accession>
<reference evidence="3" key="2">
    <citation type="journal article" date="2008" name="Nucleic Acids Res.">
        <title>The rice annotation project database (RAP-DB): 2008 update.</title>
        <authorList>
            <consortium name="The rice annotation project (RAP)"/>
        </authorList>
    </citation>
    <scope>GENOME REANNOTATION</scope>
    <source>
        <strain evidence="3">cv. Nipponbare</strain>
    </source>
</reference>
<feature type="compositionally biased region" description="Low complexity" evidence="1">
    <location>
        <begin position="72"/>
        <end position="89"/>
    </location>
</feature>
<proteinExistence type="predicted"/>
<dbReference type="AlphaFoldDB" id="Q5Z9S0"/>
<reference evidence="3" key="1">
    <citation type="journal article" date="2005" name="Nature">
        <title>The map-based sequence of the rice genome.</title>
        <authorList>
            <consortium name="International rice genome sequencing project (IRGSP)"/>
            <person name="Matsumoto T."/>
            <person name="Wu J."/>
            <person name="Kanamori H."/>
            <person name="Katayose Y."/>
            <person name="Fujisawa M."/>
            <person name="Namiki N."/>
            <person name="Mizuno H."/>
            <person name="Yamamoto K."/>
            <person name="Antonio B.A."/>
            <person name="Baba T."/>
            <person name="Sakata K."/>
            <person name="Nagamura Y."/>
            <person name="Aoki H."/>
            <person name="Arikawa K."/>
            <person name="Arita K."/>
            <person name="Bito T."/>
            <person name="Chiden Y."/>
            <person name="Fujitsuka N."/>
            <person name="Fukunaka R."/>
            <person name="Hamada M."/>
            <person name="Harada C."/>
            <person name="Hayashi A."/>
            <person name="Hijishita S."/>
            <person name="Honda M."/>
            <person name="Hosokawa S."/>
            <person name="Ichikawa Y."/>
            <person name="Idonuma A."/>
            <person name="Iijima M."/>
            <person name="Ikeda M."/>
            <person name="Ikeno M."/>
            <person name="Ito K."/>
            <person name="Ito S."/>
            <person name="Ito T."/>
            <person name="Ito Y."/>
            <person name="Ito Y."/>
            <person name="Iwabuchi A."/>
            <person name="Kamiya K."/>
            <person name="Karasawa W."/>
            <person name="Kurita K."/>
            <person name="Katagiri S."/>
            <person name="Kikuta A."/>
            <person name="Kobayashi H."/>
            <person name="Kobayashi N."/>
            <person name="Machita K."/>
            <person name="Maehara T."/>
            <person name="Masukawa M."/>
            <person name="Mizubayashi T."/>
            <person name="Mukai Y."/>
            <person name="Nagasaki H."/>
            <person name="Nagata Y."/>
            <person name="Naito S."/>
            <person name="Nakashima M."/>
            <person name="Nakama Y."/>
            <person name="Nakamichi Y."/>
            <person name="Nakamura M."/>
            <person name="Meguro A."/>
            <person name="Negishi M."/>
            <person name="Ohta I."/>
            <person name="Ohta T."/>
            <person name="Okamoto M."/>
            <person name="Ono N."/>
            <person name="Saji S."/>
            <person name="Sakaguchi M."/>
            <person name="Sakai K."/>
            <person name="Shibata M."/>
            <person name="Shimokawa T."/>
            <person name="Song J."/>
            <person name="Takazaki Y."/>
            <person name="Terasawa K."/>
            <person name="Tsugane M."/>
            <person name="Tsuji K."/>
            <person name="Ueda S."/>
            <person name="Waki K."/>
            <person name="Yamagata H."/>
            <person name="Yamamoto M."/>
            <person name="Yamamoto S."/>
            <person name="Yamane H."/>
            <person name="Yoshiki S."/>
            <person name="Yoshihara R."/>
            <person name="Yukawa K."/>
            <person name="Zhong H."/>
            <person name="Yano M."/>
            <person name="Yuan Q."/>
            <person name="Ouyang S."/>
            <person name="Liu J."/>
            <person name="Jones K.M."/>
            <person name="Gansberger K."/>
            <person name="Moffat K."/>
            <person name="Hill J."/>
            <person name="Bera J."/>
            <person name="Fadrosh D."/>
            <person name="Jin S."/>
            <person name="Johri S."/>
            <person name="Kim M."/>
            <person name="Overton L."/>
            <person name="Reardon M."/>
            <person name="Tsitrin T."/>
            <person name="Vuong H."/>
            <person name="Weaver B."/>
            <person name="Ciecko A."/>
            <person name="Tallon L."/>
            <person name="Jackson J."/>
            <person name="Pai G."/>
            <person name="Aken S.V."/>
            <person name="Utterback T."/>
            <person name="Reidmuller S."/>
            <person name="Feldblyum T."/>
            <person name="Hsiao J."/>
            <person name="Zismann V."/>
            <person name="Iobst S."/>
            <person name="de Vazeille A.R."/>
            <person name="Buell C.R."/>
            <person name="Ying K."/>
            <person name="Li Y."/>
            <person name="Lu T."/>
            <person name="Huang Y."/>
            <person name="Zhao Q."/>
            <person name="Feng Q."/>
            <person name="Zhang L."/>
            <person name="Zhu J."/>
            <person name="Weng Q."/>
            <person name="Mu J."/>
            <person name="Lu Y."/>
            <person name="Fan D."/>
            <person name="Liu Y."/>
            <person name="Guan J."/>
            <person name="Zhang Y."/>
            <person name="Yu S."/>
            <person name="Liu X."/>
            <person name="Zhang Y."/>
            <person name="Hong G."/>
            <person name="Han B."/>
            <person name="Choisne N."/>
            <person name="Demange N."/>
            <person name="Orjeda G."/>
            <person name="Samain S."/>
            <person name="Cattolico L."/>
            <person name="Pelletier E."/>
            <person name="Couloux A."/>
            <person name="Segurens B."/>
            <person name="Wincker P."/>
            <person name="D'Hont A."/>
            <person name="Scarpelli C."/>
            <person name="Weissenbach J."/>
            <person name="Salanoubat M."/>
            <person name="Quetier F."/>
            <person name="Yu Y."/>
            <person name="Kim H.R."/>
            <person name="Rambo T."/>
            <person name="Currie J."/>
            <person name="Collura K."/>
            <person name="Luo M."/>
            <person name="Yang T."/>
            <person name="Ammiraju J.S.S."/>
            <person name="Engler F."/>
            <person name="Soderlund C."/>
            <person name="Wing R.A."/>
            <person name="Palmer L.E."/>
            <person name="de la Bastide M."/>
            <person name="Spiegel L."/>
            <person name="Nascimento L."/>
            <person name="Zutavern T."/>
            <person name="O'Shaughnessy A."/>
            <person name="Dike S."/>
            <person name="Dedhia N."/>
            <person name="Preston R."/>
            <person name="Balija V."/>
            <person name="McCombie W.R."/>
            <person name="Chow T."/>
            <person name="Chen H."/>
            <person name="Chung M."/>
            <person name="Chen C."/>
            <person name="Shaw J."/>
            <person name="Wu H."/>
            <person name="Hsiao K."/>
            <person name="Chao Y."/>
            <person name="Chu M."/>
            <person name="Cheng C."/>
            <person name="Hour A."/>
            <person name="Lee P."/>
            <person name="Lin S."/>
            <person name="Lin Y."/>
            <person name="Liou J."/>
            <person name="Liu S."/>
            <person name="Hsing Y."/>
            <person name="Raghuvanshi S."/>
            <person name="Mohanty A."/>
            <person name="Bharti A.K."/>
            <person name="Gaur A."/>
            <person name="Gupta V."/>
            <person name="Kumar D."/>
            <person name="Ravi V."/>
            <person name="Vij S."/>
            <person name="Kapur A."/>
            <person name="Khurana P."/>
            <person name="Khurana P."/>
            <person name="Khurana J.P."/>
            <person name="Tyagi A.K."/>
            <person name="Gaikwad K."/>
            <person name="Singh A."/>
            <person name="Dalal V."/>
            <person name="Srivastava S."/>
            <person name="Dixit A."/>
            <person name="Pal A.K."/>
            <person name="Ghazi I.A."/>
            <person name="Yadav M."/>
            <person name="Pandit A."/>
            <person name="Bhargava A."/>
            <person name="Sureshbabu K."/>
            <person name="Batra K."/>
            <person name="Sharma T.R."/>
            <person name="Mohapatra T."/>
            <person name="Singh N.K."/>
            <person name="Messing J."/>
            <person name="Nelson A.B."/>
            <person name="Fuks G."/>
            <person name="Kavchok S."/>
            <person name="Keizer G."/>
            <person name="Linton E."/>
            <person name="Llaca V."/>
            <person name="Song R."/>
            <person name="Tanyolac B."/>
            <person name="Young S."/>
            <person name="Ho-Il K."/>
            <person name="Hahn J.H."/>
            <person name="Sangsakoo G."/>
            <person name="Vanavichit A."/>
            <person name="de Mattos Luiz.A.T."/>
            <person name="Zimmer P.D."/>
            <person name="Malone G."/>
            <person name="Dellagostin O."/>
            <person name="de Oliveira A.C."/>
            <person name="Bevan M."/>
            <person name="Bancroft I."/>
            <person name="Minx P."/>
            <person name="Cordum H."/>
            <person name="Wilson R."/>
            <person name="Cheng Z."/>
            <person name="Jin W."/>
            <person name="Jiang J."/>
            <person name="Leong S.A."/>
            <person name="Iwama H."/>
            <person name="Gojobori T."/>
            <person name="Itoh T."/>
            <person name="Niimura Y."/>
            <person name="Fujii Y."/>
            <person name="Habara T."/>
            <person name="Sakai H."/>
            <person name="Sato Y."/>
            <person name="Wilson G."/>
            <person name="Kumar K."/>
            <person name="McCouch S."/>
            <person name="Juretic N."/>
            <person name="Hoen D."/>
            <person name="Wright S."/>
            <person name="Bruskiewich R."/>
            <person name="Bureau T."/>
            <person name="Miyao A."/>
            <person name="Hirochika H."/>
            <person name="Nishikawa T."/>
            <person name="Kadowaki K."/>
            <person name="Sugiura M."/>
            <person name="Burr B."/>
            <person name="Sasaki T."/>
        </authorList>
    </citation>
    <scope>NUCLEOTIDE SEQUENCE [LARGE SCALE GENOMIC DNA]</scope>
    <source>
        <strain evidence="3">cv. Nipponbare</strain>
    </source>
</reference>
<feature type="compositionally biased region" description="Low complexity" evidence="1">
    <location>
        <begin position="56"/>
        <end position="65"/>
    </location>
</feature>
<evidence type="ECO:0000313" key="3">
    <source>
        <dbReference type="Proteomes" id="UP000000763"/>
    </source>
</evidence>
<feature type="compositionally biased region" description="Basic and acidic residues" evidence="1">
    <location>
        <begin position="1"/>
        <end position="10"/>
    </location>
</feature>
<evidence type="ECO:0000256" key="1">
    <source>
        <dbReference type="SAM" id="MobiDB-lite"/>
    </source>
</evidence>
<gene>
    <name evidence="2" type="primary">P0458E11.21</name>
</gene>
<feature type="compositionally biased region" description="Gly residues" evidence="1">
    <location>
        <begin position="90"/>
        <end position="106"/>
    </location>
</feature>
<dbReference type="Proteomes" id="UP000000763">
    <property type="component" value="Chromosome 6"/>
</dbReference>
<name>Q5Z9S0_ORYSJ</name>
<feature type="region of interest" description="Disordered" evidence="1">
    <location>
        <begin position="1"/>
        <end position="125"/>
    </location>
</feature>
<organism evidence="2 3">
    <name type="scientific">Oryza sativa subsp. japonica</name>
    <name type="common">Rice</name>
    <dbReference type="NCBI Taxonomy" id="39947"/>
    <lineage>
        <taxon>Eukaryota</taxon>
        <taxon>Viridiplantae</taxon>
        <taxon>Streptophyta</taxon>
        <taxon>Embryophyta</taxon>
        <taxon>Tracheophyta</taxon>
        <taxon>Spermatophyta</taxon>
        <taxon>Magnoliopsida</taxon>
        <taxon>Liliopsida</taxon>
        <taxon>Poales</taxon>
        <taxon>Poaceae</taxon>
        <taxon>BOP clade</taxon>
        <taxon>Oryzoideae</taxon>
        <taxon>Oryzeae</taxon>
        <taxon>Oryzinae</taxon>
        <taxon>Oryza</taxon>
        <taxon>Oryza sativa</taxon>
    </lineage>
</organism>
<dbReference type="EMBL" id="AP003613">
    <property type="protein sequence ID" value="BAD53553.1"/>
    <property type="molecule type" value="Genomic_DNA"/>
</dbReference>
<protein>
    <submittedName>
        <fullName evidence="2">Uncharacterized protein</fullName>
    </submittedName>
</protein>
<feature type="compositionally biased region" description="Polar residues" evidence="1">
    <location>
        <begin position="11"/>
        <end position="27"/>
    </location>
</feature>
<feature type="region of interest" description="Disordered" evidence="1">
    <location>
        <begin position="141"/>
        <end position="186"/>
    </location>
</feature>
<sequence length="186" mass="19133">MCDLRTRSAEQHQTLARATSPPSTPTRGKSRKMGSDEITVQSPSSIAWGRGPEPYVGRPAAAATAPSPPPDAAGGEASAAGEVGCRWGRQVGGGQGGWIRLSGGRGVLRRGGGRGLEEVAAGGGLEKVAAGGGLEEGRQQRACLQGGALPSARSSERGGGSMGDGIVEEMQRRVHRREVARRLKDD</sequence>
<evidence type="ECO:0000313" key="2">
    <source>
        <dbReference type="EMBL" id="BAD53553.1"/>
    </source>
</evidence>